<evidence type="ECO:0000313" key="1">
    <source>
        <dbReference type="EMBL" id="KAK7269039.1"/>
    </source>
</evidence>
<comment type="caution">
    <text evidence="1">The sequence shown here is derived from an EMBL/GenBank/DDBJ whole genome shotgun (WGS) entry which is preliminary data.</text>
</comment>
<sequence>MAIHPSGFSILEAETELGYTFSLLEGRGLILFVESISVMVEENGVSASLSLQEIVVDISKGCLGCFTKPRAMDEASKGLRTESHEVKKDNRSEDYWFSSTSEIGRYDPAESHQLAYQAILLILKVVLAFRLILLNLVLQILHLLGNHAGHISALLSVKYLDIIMKFSSLTP</sequence>
<name>A0AAN9F3M9_CROPI</name>
<proteinExistence type="predicted"/>
<gene>
    <name evidence="1" type="ORF">RIF29_21754</name>
</gene>
<dbReference type="Proteomes" id="UP001372338">
    <property type="component" value="Unassembled WGS sequence"/>
</dbReference>
<protein>
    <submittedName>
        <fullName evidence="1">Uncharacterized protein</fullName>
    </submittedName>
</protein>
<dbReference type="AlphaFoldDB" id="A0AAN9F3M9"/>
<dbReference type="EMBL" id="JAYWIO010000004">
    <property type="protein sequence ID" value="KAK7269039.1"/>
    <property type="molecule type" value="Genomic_DNA"/>
</dbReference>
<organism evidence="1 2">
    <name type="scientific">Crotalaria pallida</name>
    <name type="common">Smooth rattlebox</name>
    <name type="synonym">Crotalaria striata</name>
    <dbReference type="NCBI Taxonomy" id="3830"/>
    <lineage>
        <taxon>Eukaryota</taxon>
        <taxon>Viridiplantae</taxon>
        <taxon>Streptophyta</taxon>
        <taxon>Embryophyta</taxon>
        <taxon>Tracheophyta</taxon>
        <taxon>Spermatophyta</taxon>
        <taxon>Magnoliopsida</taxon>
        <taxon>eudicotyledons</taxon>
        <taxon>Gunneridae</taxon>
        <taxon>Pentapetalae</taxon>
        <taxon>rosids</taxon>
        <taxon>fabids</taxon>
        <taxon>Fabales</taxon>
        <taxon>Fabaceae</taxon>
        <taxon>Papilionoideae</taxon>
        <taxon>50 kb inversion clade</taxon>
        <taxon>genistoids sensu lato</taxon>
        <taxon>core genistoids</taxon>
        <taxon>Crotalarieae</taxon>
        <taxon>Crotalaria</taxon>
    </lineage>
</organism>
<evidence type="ECO:0000313" key="2">
    <source>
        <dbReference type="Proteomes" id="UP001372338"/>
    </source>
</evidence>
<reference evidence="1 2" key="1">
    <citation type="submission" date="2024-01" db="EMBL/GenBank/DDBJ databases">
        <title>The genomes of 5 underutilized Papilionoideae crops provide insights into root nodulation and disease resistanc.</title>
        <authorList>
            <person name="Yuan L."/>
        </authorList>
    </citation>
    <scope>NUCLEOTIDE SEQUENCE [LARGE SCALE GENOMIC DNA]</scope>
    <source>
        <strain evidence="1">ZHUSHIDOU_FW_LH</strain>
        <tissue evidence="1">Leaf</tissue>
    </source>
</reference>
<keyword evidence="2" id="KW-1185">Reference proteome</keyword>
<accession>A0AAN9F3M9</accession>